<evidence type="ECO:0000256" key="2">
    <source>
        <dbReference type="ARBA" id="ARBA00009142"/>
    </source>
</evidence>
<keyword evidence="4 8" id="KW-1003">Cell membrane</keyword>
<evidence type="ECO:0000313" key="11">
    <source>
        <dbReference type="Proteomes" id="UP000051401"/>
    </source>
</evidence>
<feature type="transmembrane region" description="Helical" evidence="8">
    <location>
        <begin position="229"/>
        <end position="249"/>
    </location>
</feature>
<feature type="transmembrane region" description="Helical" evidence="8">
    <location>
        <begin position="137"/>
        <end position="163"/>
    </location>
</feature>
<dbReference type="InterPro" id="IPR052017">
    <property type="entry name" value="TSUP"/>
</dbReference>
<dbReference type="AlphaFoldDB" id="A0A0T5P409"/>
<evidence type="ECO:0000256" key="3">
    <source>
        <dbReference type="ARBA" id="ARBA00022448"/>
    </source>
</evidence>
<reference evidence="10 12" key="2">
    <citation type="submission" date="2018-08" db="EMBL/GenBank/DDBJ databases">
        <title>Genetic Globetrotter - A new plasmid hitch-hiking vast phylogenetic and geographic distances.</title>
        <authorList>
            <person name="Vollmers J."/>
            <person name="Petersen J."/>
        </authorList>
    </citation>
    <scope>NUCLEOTIDE SEQUENCE [LARGE SCALE GENOMIC DNA]</scope>
    <source>
        <strain evidence="10 12">DSM 26383</strain>
    </source>
</reference>
<feature type="transmembrane region" description="Helical" evidence="8">
    <location>
        <begin position="78"/>
        <end position="98"/>
    </location>
</feature>
<name>A0A0T5P409_9RHOB</name>
<dbReference type="EMBL" id="LAXI01000018">
    <property type="protein sequence ID" value="KRS15846.1"/>
    <property type="molecule type" value="Genomic_DNA"/>
</dbReference>
<evidence type="ECO:0000256" key="1">
    <source>
        <dbReference type="ARBA" id="ARBA00004651"/>
    </source>
</evidence>
<comment type="similarity">
    <text evidence="2 8">Belongs to the 4-toluene sulfonate uptake permease (TSUP) (TC 2.A.102) family.</text>
</comment>
<protein>
    <recommendedName>
        <fullName evidence="8">Probable membrane transporter protein</fullName>
    </recommendedName>
</protein>
<feature type="transmembrane region" description="Helical" evidence="8">
    <location>
        <begin position="105"/>
        <end position="125"/>
    </location>
</feature>
<dbReference type="KEGG" id="rid:RIdsm_02235"/>
<feature type="transmembrane region" description="Helical" evidence="8">
    <location>
        <begin position="15"/>
        <end position="40"/>
    </location>
</feature>
<evidence type="ECO:0000256" key="5">
    <source>
        <dbReference type="ARBA" id="ARBA00022692"/>
    </source>
</evidence>
<dbReference type="Proteomes" id="UP000051401">
    <property type="component" value="Unassembled WGS sequence"/>
</dbReference>
<feature type="transmembrane region" description="Helical" evidence="8">
    <location>
        <begin position="175"/>
        <end position="194"/>
    </location>
</feature>
<gene>
    <name evidence="10" type="ORF">RIdsm_02235</name>
    <name evidence="9" type="ORF">XM52_21360</name>
</gene>
<evidence type="ECO:0000256" key="8">
    <source>
        <dbReference type="RuleBase" id="RU363041"/>
    </source>
</evidence>
<keyword evidence="11" id="KW-1185">Reference proteome</keyword>
<dbReference type="PANTHER" id="PTHR30269">
    <property type="entry name" value="TRANSMEMBRANE PROTEIN YFCA"/>
    <property type="match status" value="1"/>
</dbReference>
<comment type="subcellular location">
    <subcellularLocation>
        <location evidence="1 8">Cell membrane</location>
        <topology evidence="1 8">Multi-pass membrane protein</topology>
    </subcellularLocation>
</comment>
<feature type="transmembrane region" description="Helical" evidence="8">
    <location>
        <begin position="200"/>
        <end position="217"/>
    </location>
</feature>
<evidence type="ECO:0000313" key="12">
    <source>
        <dbReference type="Proteomes" id="UP000325785"/>
    </source>
</evidence>
<dbReference type="EMBL" id="CP031598">
    <property type="protein sequence ID" value="QEW26436.1"/>
    <property type="molecule type" value="Genomic_DNA"/>
</dbReference>
<evidence type="ECO:0000256" key="6">
    <source>
        <dbReference type="ARBA" id="ARBA00022989"/>
    </source>
</evidence>
<reference evidence="9 11" key="1">
    <citation type="submission" date="2015-04" db="EMBL/GenBank/DDBJ databases">
        <title>The draft genome sequence of Roseovarius indicus B108T.</title>
        <authorList>
            <person name="Li G."/>
            <person name="Lai Q."/>
            <person name="Shao Z."/>
            <person name="Yan P."/>
        </authorList>
    </citation>
    <scope>NUCLEOTIDE SEQUENCE [LARGE SCALE GENOMIC DNA]</scope>
    <source>
        <strain evidence="9 11">B108</strain>
    </source>
</reference>
<keyword evidence="6 8" id="KW-1133">Transmembrane helix</keyword>
<accession>A0A0T5P409</accession>
<keyword evidence="7 8" id="KW-0472">Membrane</keyword>
<feature type="transmembrane region" description="Helical" evidence="8">
    <location>
        <begin position="52"/>
        <end position="72"/>
    </location>
</feature>
<dbReference type="PATRIC" id="fig|540747.5.peg.2041"/>
<evidence type="ECO:0000313" key="9">
    <source>
        <dbReference type="EMBL" id="KRS15846.1"/>
    </source>
</evidence>
<dbReference type="RefSeq" id="WP_057819360.1">
    <property type="nucleotide sequence ID" value="NZ_CP031598.1"/>
</dbReference>
<dbReference type="STRING" id="540747.SAMN04488031_11448"/>
<dbReference type="InterPro" id="IPR002781">
    <property type="entry name" value="TM_pro_TauE-like"/>
</dbReference>
<sequence length="253" mass="26408">MPEALTQALAAPGLIWLLFTIGLAGIVRGFSGFGTALIFVPVANIFLEPKTVVTVIALTGVASNAVVLPRAWGQASRGEVGLLVLAALLTVPAGLWLLDVLDKTTVRWVVTFIAGGMLAALVAGWRFSGVVSRPMLLVIGAAAGVIGGMTGLTGPVVILFYLAGQAVAQSVRANTILFLAALDVVILTNLFLQGAVTLEIVYLAVVLSLPYAMTTMLGQSLFDPRHERLYRWAAYGVIALAVVSGLPVWNNGG</sequence>
<dbReference type="Pfam" id="PF01925">
    <property type="entry name" value="TauE"/>
    <property type="match status" value="1"/>
</dbReference>
<evidence type="ECO:0000256" key="4">
    <source>
        <dbReference type="ARBA" id="ARBA00022475"/>
    </source>
</evidence>
<dbReference type="Proteomes" id="UP000325785">
    <property type="component" value="Chromosome"/>
</dbReference>
<proteinExistence type="inferred from homology"/>
<organism evidence="9 11">
    <name type="scientific">Roseovarius indicus</name>
    <dbReference type="NCBI Taxonomy" id="540747"/>
    <lineage>
        <taxon>Bacteria</taxon>
        <taxon>Pseudomonadati</taxon>
        <taxon>Pseudomonadota</taxon>
        <taxon>Alphaproteobacteria</taxon>
        <taxon>Rhodobacterales</taxon>
        <taxon>Roseobacteraceae</taxon>
        <taxon>Roseovarius</taxon>
    </lineage>
</organism>
<keyword evidence="5 8" id="KW-0812">Transmembrane</keyword>
<dbReference type="GO" id="GO:0005886">
    <property type="term" value="C:plasma membrane"/>
    <property type="evidence" value="ECO:0007669"/>
    <property type="project" value="UniProtKB-SubCell"/>
</dbReference>
<evidence type="ECO:0000313" key="10">
    <source>
        <dbReference type="EMBL" id="QEW26436.1"/>
    </source>
</evidence>
<dbReference type="OrthoDB" id="9795324at2"/>
<dbReference type="PANTHER" id="PTHR30269:SF37">
    <property type="entry name" value="MEMBRANE TRANSPORTER PROTEIN"/>
    <property type="match status" value="1"/>
</dbReference>
<keyword evidence="3" id="KW-0813">Transport</keyword>
<evidence type="ECO:0000256" key="7">
    <source>
        <dbReference type="ARBA" id="ARBA00023136"/>
    </source>
</evidence>